<feature type="compositionally biased region" description="Low complexity" evidence="1">
    <location>
        <begin position="56"/>
        <end position="67"/>
    </location>
</feature>
<reference evidence="2 3" key="1">
    <citation type="submission" date="2020-05" db="EMBL/GenBank/DDBJ databases">
        <title>WGS assembly of Panicum virgatum.</title>
        <authorList>
            <person name="Lovell J.T."/>
            <person name="Jenkins J."/>
            <person name="Shu S."/>
            <person name="Juenger T.E."/>
            <person name="Schmutz J."/>
        </authorList>
    </citation>
    <scope>NUCLEOTIDE SEQUENCE [LARGE SCALE GENOMIC DNA]</scope>
    <source>
        <strain evidence="3">cv. AP13</strain>
    </source>
</reference>
<feature type="region of interest" description="Disordered" evidence="1">
    <location>
        <begin position="97"/>
        <end position="121"/>
    </location>
</feature>
<evidence type="ECO:0000313" key="3">
    <source>
        <dbReference type="Proteomes" id="UP000823388"/>
    </source>
</evidence>
<protein>
    <submittedName>
        <fullName evidence="2">Uncharacterized protein</fullName>
    </submittedName>
</protein>
<comment type="caution">
    <text evidence="2">The sequence shown here is derived from an EMBL/GenBank/DDBJ whole genome shotgun (WGS) entry which is preliminary data.</text>
</comment>
<evidence type="ECO:0000313" key="2">
    <source>
        <dbReference type="EMBL" id="KAG2630163.1"/>
    </source>
</evidence>
<name>A0A8T0VBH9_PANVG</name>
<sequence>MPSHSVSLARCAVYGYTARASIHWLPNFDSPARDFNSTAGLVFSFGCSKQGAGRAAAASKQQAGGRQPRSWPRGHRSARVAGRKAAAACAAEGACGPLCGRGAGGSRRAGPGEWPRRRRQE</sequence>
<dbReference type="EMBL" id="CM029041">
    <property type="protein sequence ID" value="KAG2630163.1"/>
    <property type="molecule type" value="Genomic_DNA"/>
</dbReference>
<keyword evidence="3" id="KW-1185">Reference proteome</keyword>
<gene>
    <name evidence="2" type="ORF">PVAP13_3KG499401</name>
</gene>
<dbReference type="Proteomes" id="UP000823388">
    <property type="component" value="Chromosome 3K"/>
</dbReference>
<dbReference type="AlphaFoldDB" id="A0A8T0VBH9"/>
<feature type="region of interest" description="Disordered" evidence="1">
    <location>
        <begin position="56"/>
        <end position="78"/>
    </location>
</feature>
<accession>A0A8T0VBH9</accession>
<organism evidence="2 3">
    <name type="scientific">Panicum virgatum</name>
    <name type="common">Blackwell switchgrass</name>
    <dbReference type="NCBI Taxonomy" id="38727"/>
    <lineage>
        <taxon>Eukaryota</taxon>
        <taxon>Viridiplantae</taxon>
        <taxon>Streptophyta</taxon>
        <taxon>Embryophyta</taxon>
        <taxon>Tracheophyta</taxon>
        <taxon>Spermatophyta</taxon>
        <taxon>Magnoliopsida</taxon>
        <taxon>Liliopsida</taxon>
        <taxon>Poales</taxon>
        <taxon>Poaceae</taxon>
        <taxon>PACMAD clade</taxon>
        <taxon>Panicoideae</taxon>
        <taxon>Panicodae</taxon>
        <taxon>Paniceae</taxon>
        <taxon>Panicinae</taxon>
        <taxon>Panicum</taxon>
        <taxon>Panicum sect. Hiantes</taxon>
    </lineage>
</organism>
<evidence type="ECO:0000256" key="1">
    <source>
        <dbReference type="SAM" id="MobiDB-lite"/>
    </source>
</evidence>
<proteinExistence type="predicted"/>